<reference evidence="1 2" key="1">
    <citation type="submission" date="2023-07" db="EMBL/GenBank/DDBJ databases">
        <title>Closed genoem sequence of Methanosarcinaceae archaeon Ac7.</title>
        <authorList>
            <person name="Poehlein A."/>
            <person name="Protasov E."/>
            <person name="Platt K."/>
            <person name="Reeh H."/>
            <person name="Daniel R."/>
            <person name="Brune A."/>
        </authorList>
    </citation>
    <scope>NUCLEOTIDE SEQUENCE [LARGE SCALE GENOMIC DNA]</scope>
    <source>
        <strain evidence="1 2">Ac7</strain>
    </source>
</reference>
<dbReference type="RefSeq" id="WP_338103192.1">
    <property type="nucleotide sequence ID" value="NZ_CP131060.1"/>
</dbReference>
<organism evidence="1 2">
    <name type="scientific">Methanolapillus millepedarum</name>
    <dbReference type="NCBI Taxonomy" id="3028296"/>
    <lineage>
        <taxon>Archaea</taxon>
        <taxon>Methanobacteriati</taxon>
        <taxon>Methanobacteriota</taxon>
        <taxon>Stenosarchaea group</taxon>
        <taxon>Methanomicrobia</taxon>
        <taxon>Methanosarcinales</taxon>
        <taxon>Methanosarcinaceae</taxon>
        <taxon>Methanolapillus</taxon>
    </lineage>
</organism>
<sequence length="252" mass="27154">MANNSTFMGFKTTHILIVAALVLACVLLYSGGYLDSLKTQSIADNTTHNGLVLTTRFDEMLVGNVRVANADYNYNAESGVIAIQVDAEKSSNATHTNFIIKSPCVEPVYGSEVRNETQVGVLSVPTEDVLVPVSVRFTLLNTYSGFSSTSDVLSSTVNASSTSLKDANGVKFYPVAIGEKSNSPAVYVNDGLYAKNIVWTMDKDENAVVVSFDLNWTGIDKMTSVSDEVTIPIKISNSDSDLTVRIIKNSVL</sequence>
<dbReference type="GeneID" id="89229808"/>
<protein>
    <submittedName>
        <fullName evidence="1">Uncharacterized protein</fullName>
    </submittedName>
</protein>
<evidence type="ECO:0000313" key="2">
    <source>
        <dbReference type="Proteomes" id="UP001303587"/>
    </source>
</evidence>
<dbReference type="EMBL" id="CP131060">
    <property type="protein sequence ID" value="WNY25152.1"/>
    <property type="molecule type" value="Genomic_DNA"/>
</dbReference>
<name>A0AA96V2A1_9EURY</name>
<accession>A0AA96V2A1</accession>
<gene>
    <name evidence="1" type="ORF">MsAc7_06940</name>
</gene>
<dbReference type="Proteomes" id="UP001303587">
    <property type="component" value="Chromosome"/>
</dbReference>
<proteinExistence type="predicted"/>
<dbReference type="AlphaFoldDB" id="A0AA96V2A1"/>
<evidence type="ECO:0000313" key="1">
    <source>
        <dbReference type="EMBL" id="WNY25152.1"/>
    </source>
</evidence>
<keyword evidence="2" id="KW-1185">Reference proteome</keyword>